<dbReference type="InterPro" id="IPR033985">
    <property type="entry name" value="SusD-like_N"/>
</dbReference>
<evidence type="ECO:0000259" key="6">
    <source>
        <dbReference type="Pfam" id="PF07980"/>
    </source>
</evidence>
<dbReference type="OrthoDB" id="926893at2"/>
<evidence type="ECO:0000313" key="9">
    <source>
        <dbReference type="Proteomes" id="UP000278351"/>
    </source>
</evidence>
<keyword evidence="3" id="KW-0732">Signal</keyword>
<dbReference type="SUPFAM" id="SSF48452">
    <property type="entry name" value="TPR-like"/>
    <property type="match status" value="1"/>
</dbReference>
<dbReference type="GO" id="GO:0009279">
    <property type="term" value="C:cell outer membrane"/>
    <property type="evidence" value="ECO:0007669"/>
    <property type="project" value="UniProtKB-SubCell"/>
</dbReference>
<feature type="domain" description="SusD-like N-terminal" evidence="7">
    <location>
        <begin position="102"/>
        <end position="168"/>
    </location>
</feature>
<dbReference type="PROSITE" id="PS51257">
    <property type="entry name" value="PROKAR_LIPOPROTEIN"/>
    <property type="match status" value="1"/>
</dbReference>
<dbReference type="Pfam" id="PF07980">
    <property type="entry name" value="SusD_RagB"/>
    <property type="match status" value="1"/>
</dbReference>
<dbReference type="InterPro" id="IPR012944">
    <property type="entry name" value="SusD_RagB_dom"/>
</dbReference>
<dbReference type="Gene3D" id="1.25.40.390">
    <property type="match status" value="1"/>
</dbReference>
<dbReference type="Proteomes" id="UP000278351">
    <property type="component" value="Unassembled WGS sequence"/>
</dbReference>
<dbReference type="AlphaFoldDB" id="A0A3N4Q209"/>
<reference evidence="8 9" key="1">
    <citation type="submission" date="2018-11" db="EMBL/GenBank/DDBJ databases">
        <title>Chitinophaga lutea sp.nov., isolate from arsenic contaminated soil.</title>
        <authorList>
            <person name="Zong Y."/>
        </authorList>
    </citation>
    <scope>NUCLEOTIDE SEQUENCE [LARGE SCALE GENOMIC DNA]</scope>
    <source>
        <strain evidence="8 9">ZY74</strain>
    </source>
</reference>
<evidence type="ECO:0000313" key="8">
    <source>
        <dbReference type="EMBL" id="RPE14278.1"/>
    </source>
</evidence>
<dbReference type="CDD" id="cd08977">
    <property type="entry name" value="SusD"/>
    <property type="match status" value="1"/>
</dbReference>
<gene>
    <name evidence="8" type="ORF">EGT74_00100</name>
</gene>
<proteinExistence type="inferred from homology"/>
<comment type="similarity">
    <text evidence="2">Belongs to the SusD family.</text>
</comment>
<sequence length="505" mass="58154">MRRMMLIKGILILCLTIGCNKQLDIDSTKTVGDKNFWQSYKDTRAALLGIYGLMRAALSDNGCFWMYGELRNGDFTAVQRPDLDAVIKGKLNAAFPLFEGLTNWRRFYAVINAANIFLERVGDVKQLDPKYSDQNMRVDIAQIRFLRAFSYFWLTTVWGDVPFVLNSHDGSFENKPQEDKEKILAFVESEMLAAAADLPFNYSSNDPQQLGDYYNEPSSRWLSVLARKLSVYGVLAHVAAWRGDYRSVYAYSKFVLDNKDRSGMYYEPDTYWISAPNGMFQGHKTNQLYGLNFEFDNQEGTFSGHFEEFTLAEPLVRKSLPDIYVTRDSITSIFSTPLDTRFSLDPVTGKPKYPDRWFANFDSDIPIFCKIKVIQKDGSDPSFRLYSSCLIYTRLEEMALLNAEALAVIGNRTDAINSLNSVRNLRKVPLFTDNGSEDLLDAIFLERRKEMMGEGHRWFDLVRYHKIKRNNPGFMKLISEGGIYWPVSSVVLRQNPRLKQNPYWN</sequence>
<organism evidence="8 9">
    <name type="scientific">Chitinophaga lutea</name>
    <dbReference type="NCBI Taxonomy" id="2488634"/>
    <lineage>
        <taxon>Bacteria</taxon>
        <taxon>Pseudomonadati</taxon>
        <taxon>Bacteroidota</taxon>
        <taxon>Chitinophagia</taxon>
        <taxon>Chitinophagales</taxon>
        <taxon>Chitinophagaceae</taxon>
        <taxon>Chitinophaga</taxon>
    </lineage>
</organism>
<comment type="caution">
    <text evidence="8">The sequence shown here is derived from an EMBL/GenBank/DDBJ whole genome shotgun (WGS) entry which is preliminary data.</text>
</comment>
<dbReference type="InterPro" id="IPR011990">
    <property type="entry name" value="TPR-like_helical_dom_sf"/>
</dbReference>
<evidence type="ECO:0000259" key="7">
    <source>
        <dbReference type="Pfam" id="PF14322"/>
    </source>
</evidence>
<evidence type="ECO:0000256" key="2">
    <source>
        <dbReference type="ARBA" id="ARBA00006275"/>
    </source>
</evidence>
<keyword evidence="5" id="KW-0998">Cell outer membrane</keyword>
<evidence type="ECO:0000256" key="1">
    <source>
        <dbReference type="ARBA" id="ARBA00004442"/>
    </source>
</evidence>
<evidence type="ECO:0000256" key="4">
    <source>
        <dbReference type="ARBA" id="ARBA00023136"/>
    </source>
</evidence>
<dbReference type="EMBL" id="RPDH01000001">
    <property type="protein sequence ID" value="RPE14278.1"/>
    <property type="molecule type" value="Genomic_DNA"/>
</dbReference>
<keyword evidence="9" id="KW-1185">Reference proteome</keyword>
<comment type="subcellular location">
    <subcellularLocation>
        <location evidence="1">Cell outer membrane</location>
    </subcellularLocation>
</comment>
<evidence type="ECO:0000256" key="5">
    <source>
        <dbReference type="ARBA" id="ARBA00023237"/>
    </source>
</evidence>
<accession>A0A3N4Q209</accession>
<dbReference type="Pfam" id="PF14322">
    <property type="entry name" value="SusD-like_3"/>
    <property type="match status" value="1"/>
</dbReference>
<evidence type="ECO:0000256" key="3">
    <source>
        <dbReference type="ARBA" id="ARBA00022729"/>
    </source>
</evidence>
<name>A0A3N4Q209_9BACT</name>
<protein>
    <submittedName>
        <fullName evidence="8">RagB/SusD family nutrient uptake outer membrane protein</fullName>
    </submittedName>
</protein>
<feature type="domain" description="RagB/SusD" evidence="6">
    <location>
        <begin position="388"/>
        <end position="504"/>
    </location>
</feature>
<keyword evidence="4" id="KW-0472">Membrane</keyword>